<dbReference type="PROSITE" id="PS50011">
    <property type="entry name" value="PROTEIN_KINASE_DOM"/>
    <property type="match status" value="1"/>
</dbReference>
<keyword evidence="11" id="KW-1185">Reference proteome</keyword>
<dbReference type="PANTHER" id="PTHR44167">
    <property type="entry name" value="OVARIAN-SPECIFIC SERINE/THREONINE-PROTEIN KINASE LOK-RELATED"/>
    <property type="match status" value="1"/>
</dbReference>
<name>A0A2J7QV35_9NEOP</name>
<dbReference type="PANTHER" id="PTHR44167:SF23">
    <property type="entry name" value="CDC7 KINASE, ISOFORM A-RELATED"/>
    <property type="match status" value="1"/>
</dbReference>
<dbReference type="Gene3D" id="1.10.510.10">
    <property type="entry name" value="Transferase(Phosphotransferase) domain 1"/>
    <property type="match status" value="2"/>
</dbReference>
<dbReference type="SUPFAM" id="SSF56112">
    <property type="entry name" value="Protein kinase-like (PK-like)"/>
    <property type="match status" value="1"/>
</dbReference>
<feature type="region of interest" description="Disordered" evidence="8">
    <location>
        <begin position="298"/>
        <end position="385"/>
    </location>
</feature>
<dbReference type="STRING" id="105785.A0A2J7QV35"/>
<keyword evidence="6 7" id="KW-0067">ATP-binding</keyword>
<dbReference type="Gene3D" id="3.30.200.20">
    <property type="entry name" value="Phosphorylase Kinase, domain 1"/>
    <property type="match status" value="1"/>
</dbReference>
<evidence type="ECO:0000256" key="5">
    <source>
        <dbReference type="ARBA" id="ARBA00022777"/>
    </source>
</evidence>
<protein>
    <recommendedName>
        <fullName evidence="1">non-specific serine/threonine protein kinase</fullName>
        <ecNumber evidence="1">2.7.11.1</ecNumber>
    </recommendedName>
</protein>
<organism evidence="10 11">
    <name type="scientific">Cryptotermes secundus</name>
    <dbReference type="NCBI Taxonomy" id="105785"/>
    <lineage>
        <taxon>Eukaryota</taxon>
        <taxon>Metazoa</taxon>
        <taxon>Ecdysozoa</taxon>
        <taxon>Arthropoda</taxon>
        <taxon>Hexapoda</taxon>
        <taxon>Insecta</taxon>
        <taxon>Pterygota</taxon>
        <taxon>Neoptera</taxon>
        <taxon>Polyneoptera</taxon>
        <taxon>Dictyoptera</taxon>
        <taxon>Blattodea</taxon>
        <taxon>Blattoidea</taxon>
        <taxon>Termitoidae</taxon>
        <taxon>Kalotermitidae</taxon>
        <taxon>Cryptotermitinae</taxon>
        <taxon>Cryptotermes</taxon>
    </lineage>
</organism>
<dbReference type="FunCoup" id="A0A2J7QV35">
    <property type="interactions" value="1761"/>
</dbReference>
<dbReference type="AlphaFoldDB" id="A0A2J7QV35"/>
<comment type="caution">
    <text evidence="10">The sequence shown here is derived from an EMBL/GenBank/DDBJ whole genome shotgun (WGS) entry which is preliminary data.</text>
</comment>
<feature type="compositionally biased region" description="Polar residues" evidence="8">
    <location>
        <begin position="299"/>
        <end position="327"/>
    </location>
</feature>
<keyword evidence="3" id="KW-0808">Transferase</keyword>
<feature type="binding site" evidence="7">
    <location>
        <position position="136"/>
    </location>
    <ligand>
        <name>ATP</name>
        <dbReference type="ChEBI" id="CHEBI:30616"/>
    </ligand>
</feature>
<dbReference type="InterPro" id="IPR008271">
    <property type="entry name" value="Ser/Thr_kinase_AS"/>
</dbReference>
<evidence type="ECO:0000256" key="6">
    <source>
        <dbReference type="ARBA" id="ARBA00022840"/>
    </source>
</evidence>
<keyword evidence="2" id="KW-0723">Serine/threonine-protein kinase</keyword>
<evidence type="ECO:0000256" key="4">
    <source>
        <dbReference type="ARBA" id="ARBA00022741"/>
    </source>
</evidence>
<feature type="compositionally biased region" description="Basic and acidic residues" evidence="8">
    <location>
        <begin position="29"/>
        <end position="39"/>
    </location>
</feature>
<reference evidence="10 11" key="1">
    <citation type="submission" date="2017-12" db="EMBL/GenBank/DDBJ databases">
        <title>Hemimetabolous genomes reveal molecular basis of termite eusociality.</title>
        <authorList>
            <person name="Harrison M.C."/>
            <person name="Jongepier E."/>
            <person name="Robertson H.M."/>
            <person name="Arning N."/>
            <person name="Bitard-Feildel T."/>
            <person name="Chao H."/>
            <person name="Childers C.P."/>
            <person name="Dinh H."/>
            <person name="Doddapaneni H."/>
            <person name="Dugan S."/>
            <person name="Gowin J."/>
            <person name="Greiner C."/>
            <person name="Han Y."/>
            <person name="Hu H."/>
            <person name="Hughes D.S.T."/>
            <person name="Huylmans A.-K."/>
            <person name="Kemena C."/>
            <person name="Kremer L.P.M."/>
            <person name="Lee S.L."/>
            <person name="Lopez-Ezquerra A."/>
            <person name="Mallet L."/>
            <person name="Monroy-Kuhn J.M."/>
            <person name="Moser A."/>
            <person name="Murali S.C."/>
            <person name="Muzny D.M."/>
            <person name="Otani S."/>
            <person name="Piulachs M.-D."/>
            <person name="Poelchau M."/>
            <person name="Qu J."/>
            <person name="Schaub F."/>
            <person name="Wada-Katsumata A."/>
            <person name="Worley K.C."/>
            <person name="Xie Q."/>
            <person name="Ylla G."/>
            <person name="Poulsen M."/>
            <person name="Gibbs R.A."/>
            <person name="Schal C."/>
            <person name="Richards S."/>
            <person name="Belles X."/>
            <person name="Korb J."/>
            <person name="Bornberg-Bauer E."/>
        </authorList>
    </citation>
    <scope>NUCLEOTIDE SEQUENCE [LARGE SCALE GENOMIC DNA]</scope>
    <source>
        <tissue evidence="10">Whole body</tissue>
    </source>
</reference>
<dbReference type="Pfam" id="PF00069">
    <property type="entry name" value="Pkinase"/>
    <property type="match status" value="2"/>
</dbReference>
<evidence type="ECO:0000256" key="2">
    <source>
        <dbReference type="ARBA" id="ARBA00022527"/>
    </source>
</evidence>
<evidence type="ECO:0000313" key="10">
    <source>
        <dbReference type="EMBL" id="PNF32441.1"/>
    </source>
</evidence>
<dbReference type="PROSITE" id="PS00108">
    <property type="entry name" value="PROTEIN_KINASE_ST"/>
    <property type="match status" value="1"/>
</dbReference>
<dbReference type="GO" id="GO:0044773">
    <property type="term" value="P:mitotic DNA damage checkpoint signaling"/>
    <property type="evidence" value="ECO:0007669"/>
    <property type="project" value="TreeGrafter"/>
</dbReference>
<evidence type="ECO:0000256" key="7">
    <source>
        <dbReference type="PROSITE-ProRule" id="PRU10141"/>
    </source>
</evidence>
<evidence type="ECO:0000256" key="8">
    <source>
        <dbReference type="SAM" id="MobiDB-lite"/>
    </source>
</evidence>
<evidence type="ECO:0000313" key="11">
    <source>
        <dbReference type="Proteomes" id="UP000235965"/>
    </source>
</evidence>
<sequence>MEVLGTASHAEFNNFYTSTTRELPSKGSETAREGGDDFCNKSQGNVGPIPEQSWVESAERTPRTNVLYAEETTEKNAKDERDQYHIQYLMTKLPVLAEQFHVHRKVGEGTFSSVFLGTLRNLDPNSKHIPRQFAIKHLVPTSLPSRTERELQCLQDIGGSDNVIGIDLCLRQDDCVVFIMPYLPHKRFSDYVQDMSIAETRNYMLNLFIALRRVHSFNIIHRDIKPSNFLYDRENKKFLLVDFGLAQCVTTDLPMTDTHSEPTLCPQKRKREEEDKSLSSSKCMDTPVIQKRKRLALQPRTNESNIANISKNDTPHSYSFSEATGSNRKCGPENDIHKLGLSPSRNKVLHTKNENTPPHSRKTPRHKVLQNEGIRSPLQDGDISMKHNTIKKKLFPAGSPKISSGTHLDGPKFQTLAPQTPNGPSFVRVQNSQVKSHLVNPPLSSQHQQQQKKLVFSKPSPVTQVHSKMPMTRQCHCYGKPRVCSVCMARKVQAAPRAGTPGFRPPEVLLKYPLQTTAVDMWAAGIILLCILSGCYPFFRSPDDLSALAEIMTLFGTERIKKLAVKLGELLLQHATHLKRQAIESIHCTPKQACSAEGIVSEIDCNEFFCYNNYWVFELCPSFGILKSTKEQMCSKVDLFPASDEEVGDTYSDGSDRANLICWTVRTEADPFSELLCSLVFFRILDVEQN</sequence>
<dbReference type="GO" id="GO:0005634">
    <property type="term" value="C:nucleus"/>
    <property type="evidence" value="ECO:0007669"/>
    <property type="project" value="TreeGrafter"/>
</dbReference>
<gene>
    <name evidence="10" type="ORF">B7P43_G04910</name>
</gene>
<dbReference type="InParanoid" id="A0A2J7QV35"/>
<feature type="domain" description="Protein kinase" evidence="9">
    <location>
        <begin position="100"/>
        <end position="609"/>
    </location>
</feature>
<dbReference type="InterPro" id="IPR000719">
    <property type="entry name" value="Prot_kinase_dom"/>
</dbReference>
<dbReference type="EMBL" id="NEVH01010479">
    <property type="protein sequence ID" value="PNF32441.1"/>
    <property type="molecule type" value="Genomic_DNA"/>
</dbReference>
<dbReference type="EC" id="2.7.11.1" evidence="1"/>
<feature type="region of interest" description="Disordered" evidence="8">
    <location>
        <begin position="257"/>
        <end position="285"/>
    </location>
</feature>
<dbReference type="Proteomes" id="UP000235965">
    <property type="component" value="Unassembled WGS sequence"/>
</dbReference>
<dbReference type="InterPro" id="IPR011009">
    <property type="entry name" value="Kinase-like_dom_sf"/>
</dbReference>
<dbReference type="SMART" id="SM00220">
    <property type="entry name" value="S_TKc"/>
    <property type="match status" value="1"/>
</dbReference>
<dbReference type="PROSITE" id="PS00107">
    <property type="entry name" value="PROTEIN_KINASE_ATP"/>
    <property type="match status" value="1"/>
</dbReference>
<accession>A0A2J7QV35</accession>
<evidence type="ECO:0000259" key="9">
    <source>
        <dbReference type="PROSITE" id="PS50011"/>
    </source>
</evidence>
<feature type="compositionally biased region" description="Basic residues" evidence="8">
    <location>
        <begin position="359"/>
        <end position="368"/>
    </location>
</feature>
<evidence type="ECO:0000256" key="3">
    <source>
        <dbReference type="ARBA" id="ARBA00022679"/>
    </source>
</evidence>
<dbReference type="GO" id="GO:0005524">
    <property type="term" value="F:ATP binding"/>
    <property type="evidence" value="ECO:0007669"/>
    <property type="project" value="UniProtKB-UniRule"/>
</dbReference>
<dbReference type="OrthoDB" id="10020333at2759"/>
<proteinExistence type="predicted"/>
<feature type="region of interest" description="Disordered" evidence="8">
    <location>
        <begin position="20"/>
        <end position="62"/>
    </location>
</feature>
<keyword evidence="4 7" id="KW-0547">Nucleotide-binding</keyword>
<keyword evidence="5" id="KW-0418">Kinase</keyword>
<dbReference type="InterPro" id="IPR017441">
    <property type="entry name" value="Protein_kinase_ATP_BS"/>
</dbReference>
<dbReference type="GO" id="GO:0004674">
    <property type="term" value="F:protein serine/threonine kinase activity"/>
    <property type="evidence" value="ECO:0007669"/>
    <property type="project" value="UniProtKB-KW"/>
</dbReference>
<evidence type="ECO:0000256" key="1">
    <source>
        <dbReference type="ARBA" id="ARBA00012513"/>
    </source>
</evidence>